<comment type="subcellular location">
    <subcellularLocation>
        <location evidence="1 7">Cytoplasm</location>
    </subcellularLocation>
</comment>
<keyword evidence="3 9" id="KW-0479">Metal-binding</keyword>
<comment type="similarity">
    <text evidence="7">Belongs to the gmhB family.</text>
</comment>
<evidence type="ECO:0000313" key="10">
    <source>
        <dbReference type="EMBL" id="SFM26254.1"/>
    </source>
</evidence>
<comment type="cofactor">
    <cofactor evidence="9">
        <name>Zn(2+)</name>
        <dbReference type="ChEBI" id="CHEBI:29105"/>
    </cofactor>
</comment>
<evidence type="ECO:0000256" key="8">
    <source>
        <dbReference type="PIRSR" id="PIRSR004682-1"/>
    </source>
</evidence>
<dbReference type="AlphaFoldDB" id="A0A1I4PES2"/>
<gene>
    <name evidence="10" type="ORF">SAMN04490355_106227</name>
</gene>
<dbReference type="InterPro" id="IPR006543">
    <property type="entry name" value="Histidinol-phos"/>
</dbReference>
<evidence type="ECO:0000256" key="1">
    <source>
        <dbReference type="ARBA" id="ARBA00004496"/>
    </source>
</evidence>
<proteinExistence type="inferred from homology"/>
<feature type="binding site" evidence="9">
    <location>
        <position position="91"/>
    </location>
    <ligand>
        <name>Zn(2+)</name>
        <dbReference type="ChEBI" id="CHEBI:29105"/>
    </ligand>
</feature>
<dbReference type="InterPro" id="IPR004446">
    <property type="entry name" value="Heptose_bisP_phosphatase"/>
</dbReference>
<dbReference type="OrthoDB" id="9801899at2"/>
<reference evidence="11" key="1">
    <citation type="submission" date="2016-10" db="EMBL/GenBank/DDBJ databases">
        <authorList>
            <person name="Varghese N."/>
            <person name="Submissions S."/>
        </authorList>
    </citation>
    <scope>NUCLEOTIDE SEQUENCE [LARGE SCALE GENOMIC DNA]</scope>
    <source>
        <strain evidence="11">DSM 13327</strain>
    </source>
</reference>
<sequence>MKHKPAVFFDRDGVLNMDRGYICKPRELSWMPGAMEAIRILNEEEYWIFVVTNQSGIARGFFTEEEVYEFHEFMAQEAERQEAIIHSFYVCPHHPEGTMGMHSCICNCRMPLPGLIEQACQEWPVSLNGSFLVSGTQRGIETAAEAGIPGFLFAEGNLYEFVQEILKNR</sequence>
<feature type="active site" description="Proton donor" evidence="8">
    <location>
        <position position="12"/>
    </location>
</feature>
<keyword evidence="2 7" id="KW-0963">Cytoplasm</keyword>
<feature type="active site" description="Nucleophile" evidence="8">
    <location>
        <position position="10"/>
    </location>
</feature>
<feature type="binding site" evidence="9">
    <location>
        <position position="10"/>
    </location>
    <ligand>
        <name>Mg(2+)</name>
        <dbReference type="ChEBI" id="CHEBI:18420"/>
    </ligand>
</feature>
<evidence type="ECO:0000313" key="11">
    <source>
        <dbReference type="Proteomes" id="UP000199520"/>
    </source>
</evidence>
<evidence type="ECO:0000256" key="3">
    <source>
        <dbReference type="ARBA" id="ARBA00022723"/>
    </source>
</evidence>
<evidence type="ECO:0000256" key="5">
    <source>
        <dbReference type="ARBA" id="ARBA00023277"/>
    </source>
</evidence>
<keyword evidence="5 7" id="KW-0119">Carbohydrate metabolism</keyword>
<dbReference type="PIRSF" id="PIRSF004682">
    <property type="entry name" value="GmhB"/>
    <property type="match status" value="1"/>
</dbReference>
<evidence type="ECO:0000256" key="9">
    <source>
        <dbReference type="PIRSR" id="PIRSR004682-4"/>
    </source>
</evidence>
<keyword evidence="11" id="KW-1185">Reference proteome</keyword>
<dbReference type="EMBL" id="FOTS01000062">
    <property type="protein sequence ID" value="SFM26254.1"/>
    <property type="molecule type" value="Genomic_DNA"/>
</dbReference>
<protein>
    <recommendedName>
        <fullName evidence="6 7">D,D-heptose 1,7-bisphosphate phosphatase</fullName>
        <ecNumber evidence="7">3.1.3.-</ecNumber>
    </recommendedName>
</protein>
<accession>A0A1I4PES2</accession>
<feature type="binding site" evidence="9">
    <location>
        <position position="108"/>
    </location>
    <ligand>
        <name>Zn(2+)</name>
        <dbReference type="ChEBI" id="CHEBI:29105"/>
    </ligand>
</feature>
<name>A0A1I4PES2_9FIRM</name>
<keyword evidence="4 7" id="KW-0378">Hydrolase</keyword>
<dbReference type="InterPro" id="IPR036412">
    <property type="entry name" value="HAD-like_sf"/>
</dbReference>
<evidence type="ECO:0000256" key="7">
    <source>
        <dbReference type="PIRNR" id="PIRNR004682"/>
    </source>
</evidence>
<dbReference type="CDD" id="cd07503">
    <property type="entry name" value="HAD_HisB-N"/>
    <property type="match status" value="1"/>
</dbReference>
<dbReference type="PANTHER" id="PTHR42891">
    <property type="entry name" value="D-GLYCERO-BETA-D-MANNO-HEPTOSE-1,7-BISPHOSPHATE 7-PHOSPHATASE"/>
    <property type="match status" value="1"/>
</dbReference>
<keyword evidence="9" id="KW-0862">Zinc</keyword>
<keyword evidence="9" id="KW-0460">Magnesium</keyword>
<evidence type="ECO:0000256" key="4">
    <source>
        <dbReference type="ARBA" id="ARBA00022801"/>
    </source>
</evidence>
<organism evidence="10 11">
    <name type="scientific">Pelosinus propionicus DSM 13327</name>
    <dbReference type="NCBI Taxonomy" id="1123291"/>
    <lineage>
        <taxon>Bacteria</taxon>
        <taxon>Bacillati</taxon>
        <taxon>Bacillota</taxon>
        <taxon>Negativicutes</taxon>
        <taxon>Selenomonadales</taxon>
        <taxon>Sporomusaceae</taxon>
        <taxon>Pelosinus</taxon>
    </lineage>
</organism>
<dbReference type="NCBIfam" id="TIGR01656">
    <property type="entry name" value="Histidinol-ppas"/>
    <property type="match status" value="1"/>
</dbReference>
<evidence type="ECO:0000256" key="2">
    <source>
        <dbReference type="ARBA" id="ARBA00022490"/>
    </source>
</evidence>
<dbReference type="InterPro" id="IPR023214">
    <property type="entry name" value="HAD_sf"/>
</dbReference>
<dbReference type="SUPFAM" id="SSF56784">
    <property type="entry name" value="HAD-like"/>
    <property type="match status" value="1"/>
</dbReference>
<feature type="binding site" evidence="9">
    <location>
        <position position="93"/>
    </location>
    <ligand>
        <name>Zn(2+)</name>
        <dbReference type="ChEBI" id="CHEBI:29105"/>
    </ligand>
</feature>
<feature type="binding site" evidence="9">
    <location>
        <position position="12"/>
    </location>
    <ligand>
        <name>Mg(2+)</name>
        <dbReference type="ChEBI" id="CHEBI:18420"/>
    </ligand>
</feature>
<feature type="binding site" evidence="9">
    <location>
        <position position="106"/>
    </location>
    <ligand>
        <name>Zn(2+)</name>
        <dbReference type="ChEBI" id="CHEBI:29105"/>
    </ligand>
</feature>
<dbReference type="GO" id="GO:0005737">
    <property type="term" value="C:cytoplasm"/>
    <property type="evidence" value="ECO:0007669"/>
    <property type="project" value="UniProtKB-SubCell"/>
</dbReference>
<dbReference type="NCBIfam" id="TIGR01662">
    <property type="entry name" value="HAD-SF-IIIA"/>
    <property type="match status" value="1"/>
</dbReference>
<dbReference type="Proteomes" id="UP000199520">
    <property type="component" value="Unassembled WGS sequence"/>
</dbReference>
<dbReference type="STRING" id="1123291.SAMN04490355_106227"/>
<dbReference type="EC" id="3.1.3.-" evidence="7"/>
<dbReference type="GO" id="GO:0005975">
    <property type="term" value="P:carbohydrate metabolic process"/>
    <property type="evidence" value="ECO:0007669"/>
    <property type="project" value="InterPro"/>
</dbReference>
<evidence type="ECO:0000256" key="6">
    <source>
        <dbReference type="ARBA" id="ARBA00031828"/>
    </source>
</evidence>
<dbReference type="InterPro" id="IPR006549">
    <property type="entry name" value="HAD-SF_hydro_IIIA"/>
</dbReference>
<dbReference type="GO" id="GO:0016791">
    <property type="term" value="F:phosphatase activity"/>
    <property type="evidence" value="ECO:0007669"/>
    <property type="project" value="InterPro"/>
</dbReference>
<dbReference type="Gene3D" id="3.40.50.1000">
    <property type="entry name" value="HAD superfamily/HAD-like"/>
    <property type="match status" value="1"/>
</dbReference>
<dbReference type="GO" id="GO:0046872">
    <property type="term" value="F:metal ion binding"/>
    <property type="evidence" value="ECO:0007669"/>
    <property type="project" value="UniProtKB-KW"/>
</dbReference>
<comment type="cofactor">
    <cofactor evidence="9">
        <name>Mg(2+)</name>
        <dbReference type="ChEBI" id="CHEBI:18420"/>
    </cofactor>
</comment>
<dbReference type="RefSeq" id="WP_090943235.1">
    <property type="nucleotide sequence ID" value="NZ_FOTS01000062.1"/>
</dbReference>
<dbReference type="PANTHER" id="PTHR42891:SF1">
    <property type="entry name" value="D-GLYCERO-BETA-D-MANNO-HEPTOSE-1,7-BISPHOSPHATE 7-PHOSPHATASE"/>
    <property type="match status" value="1"/>
</dbReference>